<dbReference type="Proteomes" id="UP000008794">
    <property type="component" value="Chromosome"/>
</dbReference>
<evidence type="ECO:0000256" key="4">
    <source>
        <dbReference type="ARBA" id="ARBA00023172"/>
    </source>
</evidence>
<dbReference type="PROSITE" id="PS51900">
    <property type="entry name" value="CB"/>
    <property type="match status" value="1"/>
</dbReference>
<dbReference type="PANTHER" id="PTHR30349">
    <property type="entry name" value="PHAGE INTEGRASE-RELATED"/>
    <property type="match status" value="1"/>
</dbReference>
<dbReference type="RefSeq" id="WP_015547402.1">
    <property type="nucleotide sequence ID" value="NC_021030.1"/>
</dbReference>
<evidence type="ECO:0000313" key="8">
    <source>
        <dbReference type="Proteomes" id="UP000008794"/>
    </source>
</evidence>
<dbReference type="InterPro" id="IPR013762">
    <property type="entry name" value="Integrase-like_cat_sf"/>
</dbReference>
<dbReference type="EMBL" id="FP929032">
    <property type="protein sequence ID" value="CBK64586.1"/>
    <property type="molecule type" value="Genomic_DNA"/>
</dbReference>
<dbReference type="AlphaFoldDB" id="D4INS4"/>
<evidence type="ECO:0000256" key="1">
    <source>
        <dbReference type="ARBA" id="ARBA00008857"/>
    </source>
</evidence>
<dbReference type="GO" id="GO:0006310">
    <property type="term" value="P:DNA recombination"/>
    <property type="evidence" value="ECO:0007669"/>
    <property type="project" value="UniProtKB-KW"/>
</dbReference>
<sequence length="406" mass="45929">MITSVKVKFRASRVSGKAGTIYYQLTHLRRTRCITTGIRLMPGEWDASAQRAVSPEPGRVPVWQCRIECDVDRLHRIIRDLGREGRPYTVDEVADRFCAQSCGVGVTAFMREQIAQLTADNRLGTARNYTRTLRSFSGFLGGGELPFAAFTERLVEEYNAYLLRRGVVRNTVSFYMRILRSVYNKAVRRRLAEPASPFGGVYTGVDRTRKRAIDERLIARLKSLDLPVSGALPLARDLFVFSYCMRGMAFVDMAFLRKKDMRDGAIHYVRRKTGQRMTVHLEPCMREIIGRYAPRTRDTPYLFPVLTAEDPARAYAQYQVALNYYNRLLKKLASLLGLDSGLSSYTSRHSWATAARNHNVPLPVISAGMGHTSERTTQIYLSALETSVIDSANRKILASLNRCVSC</sequence>
<dbReference type="BioCyc" id="ASHA717959:AL1_RS10955-MONOMER"/>
<dbReference type="SUPFAM" id="SSF56349">
    <property type="entry name" value="DNA breaking-rejoining enzymes"/>
    <property type="match status" value="1"/>
</dbReference>
<evidence type="ECO:0000256" key="2">
    <source>
        <dbReference type="ARBA" id="ARBA00022908"/>
    </source>
</evidence>
<dbReference type="GO" id="GO:0015074">
    <property type="term" value="P:DNA integration"/>
    <property type="evidence" value="ECO:0007669"/>
    <property type="project" value="UniProtKB-KW"/>
</dbReference>
<dbReference type="PANTHER" id="PTHR30349:SF64">
    <property type="entry name" value="PROPHAGE INTEGRASE INTD-RELATED"/>
    <property type="match status" value="1"/>
</dbReference>
<dbReference type="InterPro" id="IPR011010">
    <property type="entry name" value="DNA_brk_join_enz"/>
</dbReference>
<comment type="similarity">
    <text evidence="1">Belongs to the 'phage' integrase family.</text>
</comment>
<dbReference type="InterPro" id="IPR010998">
    <property type="entry name" value="Integrase_recombinase_N"/>
</dbReference>
<evidence type="ECO:0000259" key="6">
    <source>
        <dbReference type="PROSITE" id="PS51900"/>
    </source>
</evidence>
<dbReference type="InterPro" id="IPR050090">
    <property type="entry name" value="Tyrosine_recombinase_XerCD"/>
</dbReference>
<dbReference type="Gene3D" id="1.10.443.10">
    <property type="entry name" value="Intergrase catalytic core"/>
    <property type="match status" value="1"/>
</dbReference>
<dbReference type="HOGENOM" id="CLU_033139_0_1_10"/>
<dbReference type="Pfam" id="PF00589">
    <property type="entry name" value="Phage_integrase"/>
    <property type="match status" value="1"/>
</dbReference>
<dbReference type="Pfam" id="PF13102">
    <property type="entry name" value="Phage_int_SAM_5"/>
    <property type="match status" value="1"/>
</dbReference>
<dbReference type="STRING" id="717959.AL1_23330"/>
<accession>D4INS4</accession>
<dbReference type="GO" id="GO:0003677">
    <property type="term" value="F:DNA binding"/>
    <property type="evidence" value="ECO:0007669"/>
    <property type="project" value="UniProtKB-UniRule"/>
</dbReference>
<dbReference type="PATRIC" id="fig|717959.3.peg.812"/>
<dbReference type="KEGG" id="ash:AL1_23330"/>
<evidence type="ECO:0000256" key="3">
    <source>
        <dbReference type="ARBA" id="ARBA00023125"/>
    </source>
</evidence>
<dbReference type="InterPro" id="IPR044068">
    <property type="entry name" value="CB"/>
</dbReference>
<keyword evidence="3 5" id="KW-0238">DNA-binding</keyword>
<dbReference type="CDD" id="cd01185">
    <property type="entry name" value="INTN1_C_like"/>
    <property type="match status" value="1"/>
</dbReference>
<organism evidence="7 8">
    <name type="scientific">Alistipes shahii WAL 8301</name>
    <dbReference type="NCBI Taxonomy" id="717959"/>
    <lineage>
        <taxon>Bacteria</taxon>
        <taxon>Pseudomonadati</taxon>
        <taxon>Bacteroidota</taxon>
        <taxon>Bacteroidia</taxon>
        <taxon>Bacteroidales</taxon>
        <taxon>Rikenellaceae</taxon>
        <taxon>Alistipes</taxon>
    </lineage>
</organism>
<name>D4INS4_9BACT</name>
<keyword evidence="4" id="KW-0233">DNA recombination</keyword>
<dbReference type="GeneID" id="92757497"/>
<gene>
    <name evidence="7" type="ORF">AL1_23330</name>
</gene>
<evidence type="ECO:0000313" key="7">
    <source>
        <dbReference type="EMBL" id="CBK64586.1"/>
    </source>
</evidence>
<protein>
    <submittedName>
        <fullName evidence="7">Site-specific recombinase XerD</fullName>
    </submittedName>
</protein>
<keyword evidence="2" id="KW-0229">DNA integration</keyword>
<dbReference type="Gene3D" id="1.10.150.130">
    <property type="match status" value="1"/>
</dbReference>
<feature type="domain" description="Core-binding (CB)" evidence="6">
    <location>
        <begin position="88"/>
        <end position="187"/>
    </location>
</feature>
<keyword evidence="8" id="KW-1185">Reference proteome</keyword>
<reference evidence="7 8" key="2">
    <citation type="submission" date="2010-03" db="EMBL/GenBank/DDBJ databases">
        <authorList>
            <person name="Pajon A."/>
        </authorList>
    </citation>
    <scope>NUCLEOTIDE SEQUENCE [LARGE SCALE GENOMIC DNA]</scope>
    <source>
        <strain evidence="7 8">WAL 8301</strain>
    </source>
</reference>
<dbReference type="InterPro" id="IPR025269">
    <property type="entry name" value="SAM-like_dom"/>
</dbReference>
<dbReference type="InterPro" id="IPR002104">
    <property type="entry name" value="Integrase_catalytic"/>
</dbReference>
<evidence type="ECO:0000256" key="5">
    <source>
        <dbReference type="PROSITE-ProRule" id="PRU01248"/>
    </source>
</evidence>
<proteinExistence type="inferred from homology"/>
<reference evidence="7 8" key="1">
    <citation type="submission" date="2010-03" db="EMBL/GenBank/DDBJ databases">
        <title>The genome sequence of Alistipes shahii WAL 8301.</title>
        <authorList>
            <consortium name="metaHIT consortium -- http://www.metahit.eu/"/>
            <person name="Pajon A."/>
            <person name="Turner K."/>
            <person name="Parkhill J."/>
        </authorList>
    </citation>
    <scope>NUCLEOTIDE SEQUENCE [LARGE SCALE GENOMIC DNA]</scope>
    <source>
        <strain evidence="7 8">WAL 8301</strain>
    </source>
</reference>